<accession>A0ABM7SL78</accession>
<protein>
    <submittedName>
        <fullName evidence="3">Polymer-forming cytoskeletal family protein</fullName>
    </submittedName>
</protein>
<feature type="region of interest" description="Disordered" evidence="2">
    <location>
        <begin position="110"/>
        <end position="132"/>
    </location>
</feature>
<dbReference type="Proteomes" id="UP000826146">
    <property type="component" value="Chromosome"/>
</dbReference>
<proteinExistence type="inferred from homology"/>
<keyword evidence="4" id="KW-1185">Reference proteome</keyword>
<evidence type="ECO:0000256" key="2">
    <source>
        <dbReference type="SAM" id="MobiDB-lite"/>
    </source>
</evidence>
<reference evidence="3 4" key="1">
    <citation type="submission" date="2021-07" db="EMBL/GenBank/DDBJ databases">
        <title>Novel Helicobacter sp. Isolated from a cat.</title>
        <authorList>
            <person name="Rimbara E."/>
            <person name="Suzuki M."/>
        </authorList>
    </citation>
    <scope>NUCLEOTIDE SEQUENCE [LARGE SCALE GENOMIC DNA]</scope>
    <source>
        <strain evidence="4">NHP19-012</strain>
    </source>
</reference>
<organism evidence="3 4">
    <name type="scientific">Helicobacter gastrofelis</name>
    <dbReference type="NCBI Taxonomy" id="2849642"/>
    <lineage>
        <taxon>Bacteria</taxon>
        <taxon>Pseudomonadati</taxon>
        <taxon>Campylobacterota</taxon>
        <taxon>Epsilonproteobacteria</taxon>
        <taxon>Campylobacterales</taxon>
        <taxon>Helicobacteraceae</taxon>
        <taxon>Helicobacter</taxon>
    </lineage>
</organism>
<dbReference type="InterPro" id="IPR007607">
    <property type="entry name" value="BacA/B"/>
</dbReference>
<comment type="similarity">
    <text evidence="1">Belongs to the bactofilin family.</text>
</comment>
<name>A0ABM7SL78_9HELI</name>
<evidence type="ECO:0000313" key="3">
    <source>
        <dbReference type="EMBL" id="BCZ18387.1"/>
    </source>
</evidence>
<dbReference type="PANTHER" id="PTHR35024:SF4">
    <property type="entry name" value="POLYMER-FORMING CYTOSKELETAL PROTEIN"/>
    <property type="match status" value="1"/>
</dbReference>
<gene>
    <name evidence="3" type="ORF">NHP190012_00290</name>
</gene>
<dbReference type="PANTHER" id="PTHR35024">
    <property type="entry name" value="HYPOTHETICAL CYTOSOLIC PROTEIN"/>
    <property type="match status" value="1"/>
</dbReference>
<evidence type="ECO:0000256" key="1">
    <source>
        <dbReference type="ARBA" id="ARBA00044755"/>
    </source>
</evidence>
<dbReference type="EMBL" id="AP024819">
    <property type="protein sequence ID" value="BCZ18387.1"/>
    <property type="molecule type" value="Genomic_DNA"/>
</dbReference>
<sequence length="132" mass="14121">MAIFANDHKQPANGSATIIAQGTKFKGELNIDCHLHIDGEFEGTIHSKSVVVIGKNGVVMGEIFASKIVVSGKFNGNADADIIEIMSMGYVDGKIVSAELVIERKAVLTGESHPKDSLKKSMENKPPKNDSI</sequence>
<dbReference type="RefSeq" id="WP_221271948.1">
    <property type="nucleotide sequence ID" value="NZ_AP024819.1"/>
</dbReference>
<evidence type="ECO:0000313" key="4">
    <source>
        <dbReference type="Proteomes" id="UP000826146"/>
    </source>
</evidence>
<dbReference type="Pfam" id="PF04519">
    <property type="entry name" value="Bactofilin"/>
    <property type="match status" value="1"/>
</dbReference>